<evidence type="ECO:0000313" key="4">
    <source>
        <dbReference type="Proteomes" id="UP000264006"/>
    </source>
</evidence>
<reference evidence="3 4" key="1">
    <citation type="submission" date="2018-09" db="EMBL/GenBank/DDBJ databases">
        <title>Complete genome sequence of Euzebya sp. DY32-46 isolated from seawater of Pacific Ocean.</title>
        <authorList>
            <person name="Xu L."/>
            <person name="Wu Y.-H."/>
            <person name="Xu X.-W."/>
        </authorList>
    </citation>
    <scope>NUCLEOTIDE SEQUENCE [LARGE SCALE GENOMIC DNA]</scope>
    <source>
        <strain evidence="3 4">DY32-46</strain>
    </source>
</reference>
<dbReference type="PROSITE" id="PS00061">
    <property type="entry name" value="ADH_SHORT"/>
    <property type="match status" value="1"/>
</dbReference>
<proteinExistence type="inferred from homology"/>
<accession>A0A346XWX6</accession>
<dbReference type="Pfam" id="PF13561">
    <property type="entry name" value="adh_short_C2"/>
    <property type="match status" value="1"/>
</dbReference>
<dbReference type="KEGG" id="euz:DVS28_a2038"/>
<dbReference type="FunFam" id="3.40.50.720:FF:000173">
    <property type="entry name" value="3-oxoacyl-[acyl-carrier protein] reductase"/>
    <property type="match status" value="1"/>
</dbReference>
<dbReference type="Proteomes" id="UP000264006">
    <property type="component" value="Chromosome"/>
</dbReference>
<keyword evidence="4" id="KW-1185">Reference proteome</keyword>
<dbReference type="Gene3D" id="3.40.50.720">
    <property type="entry name" value="NAD(P)-binding Rossmann-like Domain"/>
    <property type="match status" value="1"/>
</dbReference>
<dbReference type="EMBL" id="CP031165">
    <property type="protein sequence ID" value="AXV06723.1"/>
    <property type="molecule type" value="Genomic_DNA"/>
</dbReference>
<dbReference type="SUPFAM" id="SSF51735">
    <property type="entry name" value="NAD(P)-binding Rossmann-fold domains"/>
    <property type="match status" value="1"/>
</dbReference>
<name>A0A346XWX6_9ACTN</name>
<gene>
    <name evidence="3" type="ORF">DVS28_a2038</name>
</gene>
<protein>
    <submittedName>
        <fullName evidence="3">3-oxoacyl-[acyl-carrier protein] reductase</fullName>
    </submittedName>
</protein>
<dbReference type="PRINTS" id="PR00081">
    <property type="entry name" value="GDHRDH"/>
</dbReference>
<evidence type="ECO:0000256" key="1">
    <source>
        <dbReference type="ARBA" id="ARBA00006484"/>
    </source>
</evidence>
<keyword evidence="2" id="KW-0560">Oxidoreductase</keyword>
<organism evidence="3 4">
    <name type="scientific">Euzebya pacifica</name>
    <dbReference type="NCBI Taxonomy" id="1608957"/>
    <lineage>
        <taxon>Bacteria</taxon>
        <taxon>Bacillati</taxon>
        <taxon>Actinomycetota</taxon>
        <taxon>Nitriliruptoria</taxon>
        <taxon>Euzebyales</taxon>
    </lineage>
</organism>
<evidence type="ECO:0000313" key="3">
    <source>
        <dbReference type="EMBL" id="AXV06723.1"/>
    </source>
</evidence>
<dbReference type="InterPro" id="IPR020904">
    <property type="entry name" value="Sc_DH/Rdtase_CS"/>
</dbReference>
<dbReference type="GO" id="GO:0016491">
    <property type="term" value="F:oxidoreductase activity"/>
    <property type="evidence" value="ECO:0007669"/>
    <property type="project" value="UniProtKB-KW"/>
</dbReference>
<evidence type="ECO:0000256" key="2">
    <source>
        <dbReference type="ARBA" id="ARBA00023002"/>
    </source>
</evidence>
<dbReference type="InterPro" id="IPR002347">
    <property type="entry name" value="SDR_fam"/>
</dbReference>
<dbReference type="PANTHER" id="PTHR42879">
    <property type="entry name" value="3-OXOACYL-(ACYL-CARRIER-PROTEIN) REDUCTASE"/>
    <property type="match status" value="1"/>
</dbReference>
<dbReference type="InterPro" id="IPR050259">
    <property type="entry name" value="SDR"/>
</dbReference>
<dbReference type="PANTHER" id="PTHR42879:SF2">
    <property type="entry name" value="3-OXOACYL-[ACYL-CARRIER-PROTEIN] REDUCTASE FABG"/>
    <property type="match status" value="1"/>
</dbReference>
<dbReference type="AlphaFoldDB" id="A0A346XWX6"/>
<dbReference type="PRINTS" id="PR00080">
    <property type="entry name" value="SDRFAMILY"/>
</dbReference>
<dbReference type="InterPro" id="IPR036291">
    <property type="entry name" value="NAD(P)-bd_dom_sf"/>
</dbReference>
<dbReference type="GO" id="GO:0032787">
    <property type="term" value="P:monocarboxylic acid metabolic process"/>
    <property type="evidence" value="ECO:0007669"/>
    <property type="project" value="UniProtKB-ARBA"/>
</dbReference>
<comment type="similarity">
    <text evidence="1">Belongs to the short-chain dehydrogenases/reductases (SDR) family.</text>
</comment>
<sequence length="204" mass="20908">MESTRHPNLLGIECDVADADALIAAVARVTARFGPSTVGVANAGIQRDARVGHMRAADWDEVIRVDLTAGFRLTQALWAAMSSAGTGRMVYLSSVAKDGNFGQANYAAAKAGLVGLARTVAIEGGPAGITANVVCPGVIDTPGTAEFKQRAPAAYERFISGVPARRAGTPTDVAGVIDFLCSPAAAYVSGQTIYVDGGLSCGHN</sequence>